<feature type="domain" description="DUF427" evidence="1">
    <location>
        <begin position="16"/>
        <end position="106"/>
    </location>
</feature>
<dbReference type="PANTHER" id="PTHR34310:SF9">
    <property type="entry name" value="BLR5716 PROTEIN"/>
    <property type="match status" value="1"/>
</dbReference>
<evidence type="ECO:0000313" key="2">
    <source>
        <dbReference type="EMBL" id="PTX54041.1"/>
    </source>
</evidence>
<name>A0A2T6BD92_9RHOB</name>
<accession>A0A2T6BD92</accession>
<dbReference type="OrthoDB" id="9815163at2"/>
<dbReference type="InterPro" id="IPR007361">
    <property type="entry name" value="DUF427"/>
</dbReference>
<proteinExistence type="predicted"/>
<gene>
    <name evidence="2" type="ORF">C8N43_2846</name>
</gene>
<comment type="caution">
    <text evidence="2">The sequence shown here is derived from an EMBL/GenBank/DDBJ whole genome shotgun (WGS) entry which is preliminary data.</text>
</comment>
<evidence type="ECO:0000259" key="1">
    <source>
        <dbReference type="Pfam" id="PF04248"/>
    </source>
</evidence>
<organism evidence="2 3">
    <name type="scientific">Litoreibacter ponti</name>
    <dbReference type="NCBI Taxonomy" id="1510457"/>
    <lineage>
        <taxon>Bacteria</taxon>
        <taxon>Pseudomonadati</taxon>
        <taxon>Pseudomonadota</taxon>
        <taxon>Alphaproteobacteria</taxon>
        <taxon>Rhodobacterales</taxon>
        <taxon>Roseobacteraceae</taxon>
        <taxon>Litoreibacter</taxon>
    </lineage>
</organism>
<reference evidence="2 3" key="1">
    <citation type="submission" date="2018-04" db="EMBL/GenBank/DDBJ databases">
        <title>Genomic Encyclopedia of Archaeal and Bacterial Type Strains, Phase II (KMG-II): from individual species to whole genera.</title>
        <authorList>
            <person name="Goeker M."/>
        </authorList>
    </citation>
    <scope>NUCLEOTIDE SEQUENCE [LARGE SCALE GENOMIC DNA]</scope>
    <source>
        <strain evidence="2 3">DSM 100977</strain>
    </source>
</reference>
<dbReference type="AlphaFoldDB" id="A0A2T6BD92"/>
<dbReference type="Proteomes" id="UP000243978">
    <property type="component" value="Unassembled WGS sequence"/>
</dbReference>
<keyword evidence="3" id="KW-1185">Reference proteome</keyword>
<dbReference type="EMBL" id="QBKS01000002">
    <property type="protein sequence ID" value="PTX54041.1"/>
    <property type="molecule type" value="Genomic_DNA"/>
</dbReference>
<evidence type="ECO:0000313" key="3">
    <source>
        <dbReference type="Proteomes" id="UP000243978"/>
    </source>
</evidence>
<sequence length="113" mass="12240">MADHIKLRAATGTYSIRAAGAVLGESSNVIELSEGDHALVLYVPRADLAMAFFEQTDTKTTCPHKGEASYFTLHAKSGPIEDAAWSYETPKEGLERIAGHLAFYPEKVTVEAV</sequence>
<dbReference type="Pfam" id="PF04248">
    <property type="entry name" value="NTP_transf_9"/>
    <property type="match status" value="1"/>
</dbReference>
<dbReference type="PANTHER" id="PTHR34310">
    <property type="entry name" value="DUF427 DOMAIN PROTEIN (AFU_ORTHOLOGUE AFUA_3G02220)"/>
    <property type="match status" value="1"/>
</dbReference>
<dbReference type="RefSeq" id="WP_107846411.1">
    <property type="nucleotide sequence ID" value="NZ_QBKS01000002.1"/>
</dbReference>
<dbReference type="InterPro" id="IPR038694">
    <property type="entry name" value="DUF427_sf"/>
</dbReference>
<protein>
    <submittedName>
        <fullName evidence="2">Uncharacterized protein (DUF427 family)</fullName>
    </submittedName>
</protein>
<dbReference type="Gene3D" id="2.170.150.40">
    <property type="entry name" value="Domain of unknown function (DUF427)"/>
    <property type="match status" value="1"/>
</dbReference>